<dbReference type="Pfam" id="PF00568">
    <property type="entry name" value="WH1"/>
    <property type="match status" value="1"/>
</dbReference>
<evidence type="ECO:0000256" key="7">
    <source>
        <dbReference type="SAM" id="MobiDB-lite"/>
    </source>
</evidence>
<evidence type="ECO:0000313" key="10">
    <source>
        <dbReference type="Proteomes" id="UP001516400"/>
    </source>
</evidence>
<accession>A0ABD2P581</accession>
<feature type="region of interest" description="Disordered" evidence="7">
    <location>
        <begin position="151"/>
        <end position="180"/>
    </location>
</feature>
<evidence type="ECO:0000256" key="2">
    <source>
        <dbReference type="ARBA" id="ARBA00022490"/>
    </source>
</evidence>
<dbReference type="AlphaFoldDB" id="A0ABD2P581"/>
<dbReference type="GO" id="GO:0014069">
    <property type="term" value="C:postsynaptic density"/>
    <property type="evidence" value="ECO:0007669"/>
    <property type="project" value="UniProtKB-SubCell"/>
</dbReference>
<comment type="caution">
    <text evidence="9">The sequence shown here is derived from an EMBL/GenBank/DDBJ whole genome shotgun (WGS) entry which is preliminary data.</text>
</comment>
<name>A0ABD2P581_9CUCU</name>
<gene>
    <name evidence="9" type="ORF">HHI36_000603</name>
</gene>
<dbReference type="SUPFAM" id="SSF50729">
    <property type="entry name" value="PH domain-like"/>
    <property type="match status" value="1"/>
</dbReference>
<dbReference type="PROSITE" id="PS50229">
    <property type="entry name" value="WH1"/>
    <property type="match status" value="1"/>
</dbReference>
<dbReference type="InterPro" id="IPR000697">
    <property type="entry name" value="WH1/EVH1_dom"/>
</dbReference>
<dbReference type="SMART" id="SM00461">
    <property type="entry name" value="WH1"/>
    <property type="match status" value="1"/>
</dbReference>
<keyword evidence="3" id="KW-0770">Synapse</keyword>
<keyword evidence="2" id="KW-0963">Cytoplasm</keyword>
<comment type="similarity">
    <text evidence="5">Belongs to the Homer family.</text>
</comment>
<dbReference type="GO" id="GO:0005737">
    <property type="term" value="C:cytoplasm"/>
    <property type="evidence" value="ECO:0007669"/>
    <property type="project" value="UniProtKB-SubCell"/>
</dbReference>
<keyword evidence="4" id="KW-0175">Coiled coil</keyword>
<proteinExistence type="inferred from homology"/>
<evidence type="ECO:0000256" key="3">
    <source>
        <dbReference type="ARBA" id="ARBA00023018"/>
    </source>
</evidence>
<evidence type="ECO:0000256" key="1">
    <source>
        <dbReference type="ARBA" id="ARBA00004496"/>
    </source>
</evidence>
<organism evidence="9 10">
    <name type="scientific">Cryptolaemus montrouzieri</name>
    <dbReference type="NCBI Taxonomy" id="559131"/>
    <lineage>
        <taxon>Eukaryota</taxon>
        <taxon>Metazoa</taxon>
        <taxon>Ecdysozoa</taxon>
        <taxon>Arthropoda</taxon>
        <taxon>Hexapoda</taxon>
        <taxon>Insecta</taxon>
        <taxon>Pterygota</taxon>
        <taxon>Neoptera</taxon>
        <taxon>Endopterygota</taxon>
        <taxon>Coleoptera</taxon>
        <taxon>Polyphaga</taxon>
        <taxon>Cucujiformia</taxon>
        <taxon>Coccinelloidea</taxon>
        <taxon>Coccinellidae</taxon>
        <taxon>Scymninae</taxon>
        <taxon>Scymnini</taxon>
        <taxon>Cryptolaemus</taxon>
    </lineage>
</organism>
<dbReference type="InterPro" id="IPR011993">
    <property type="entry name" value="PH-like_dom_sf"/>
</dbReference>
<feature type="domain" description="WH1" evidence="8">
    <location>
        <begin position="5"/>
        <end position="117"/>
    </location>
</feature>
<sequence>MTSGKDTMGEQPIFTCKAHVFHIDPKTKRSWMPASSTAVSVSFFYDSSRSLYRIISVEGQKAVINSTVTPNMTFTKTSQKFGQWSDVRANTVYGLGFSSEVELQKFIDKFNEVKEATRNAISKVTSNGANVVTPVSSANASPITARAAAGTESADNLLEPPGSAALPQSQNKDDEIPHPRSHSISAMQVNESPSHQIKQEKPVTDIQLKYDNDRLKLALAQRLTFAHLPLYLFISNI</sequence>
<dbReference type="InterPro" id="IPR044100">
    <property type="entry name" value="Homer_EVH1"/>
</dbReference>
<keyword evidence="10" id="KW-1185">Reference proteome</keyword>
<dbReference type="PANTHER" id="PTHR10918">
    <property type="entry name" value="HOMER"/>
    <property type="match status" value="1"/>
</dbReference>
<dbReference type="Proteomes" id="UP001516400">
    <property type="component" value="Unassembled WGS sequence"/>
</dbReference>
<comment type="subcellular location">
    <subcellularLocation>
        <location evidence="1">Cytoplasm</location>
    </subcellularLocation>
    <subcellularLocation>
        <location evidence="6">Postsynaptic density</location>
    </subcellularLocation>
</comment>
<dbReference type="InterPro" id="IPR045027">
    <property type="entry name" value="Homer"/>
</dbReference>
<evidence type="ECO:0000259" key="8">
    <source>
        <dbReference type="PROSITE" id="PS50229"/>
    </source>
</evidence>
<evidence type="ECO:0000256" key="4">
    <source>
        <dbReference type="ARBA" id="ARBA00023054"/>
    </source>
</evidence>
<protein>
    <recommendedName>
        <fullName evidence="8">WH1 domain-containing protein</fullName>
    </recommendedName>
</protein>
<dbReference type="FunFam" id="2.30.29.30:FF:000014">
    <property type="entry name" value="Homer homolog 1 (Drosophila)"/>
    <property type="match status" value="1"/>
</dbReference>
<evidence type="ECO:0000313" key="9">
    <source>
        <dbReference type="EMBL" id="KAL3286090.1"/>
    </source>
</evidence>
<evidence type="ECO:0000256" key="6">
    <source>
        <dbReference type="ARBA" id="ARBA00034105"/>
    </source>
</evidence>
<dbReference type="CDD" id="cd01206">
    <property type="entry name" value="EVH1_Homer_Vesl"/>
    <property type="match status" value="1"/>
</dbReference>
<evidence type="ECO:0000256" key="5">
    <source>
        <dbReference type="ARBA" id="ARBA00023606"/>
    </source>
</evidence>
<reference evidence="9 10" key="1">
    <citation type="journal article" date="2021" name="BMC Biol.">
        <title>Horizontally acquired antibacterial genes associated with adaptive radiation of ladybird beetles.</title>
        <authorList>
            <person name="Li H.S."/>
            <person name="Tang X.F."/>
            <person name="Huang Y.H."/>
            <person name="Xu Z.Y."/>
            <person name="Chen M.L."/>
            <person name="Du X.Y."/>
            <person name="Qiu B.Y."/>
            <person name="Chen P.T."/>
            <person name="Zhang W."/>
            <person name="Slipinski A."/>
            <person name="Escalona H.E."/>
            <person name="Waterhouse R.M."/>
            <person name="Zwick A."/>
            <person name="Pang H."/>
        </authorList>
    </citation>
    <scope>NUCLEOTIDE SEQUENCE [LARGE SCALE GENOMIC DNA]</scope>
    <source>
        <strain evidence="9">SYSU2018</strain>
    </source>
</reference>
<dbReference type="Gene3D" id="2.30.29.30">
    <property type="entry name" value="Pleckstrin-homology domain (PH domain)/Phosphotyrosine-binding domain (PTB)"/>
    <property type="match status" value="1"/>
</dbReference>
<dbReference type="EMBL" id="JABFTP020000185">
    <property type="protein sequence ID" value="KAL3286090.1"/>
    <property type="molecule type" value="Genomic_DNA"/>
</dbReference>